<dbReference type="Pfam" id="PF02518">
    <property type="entry name" value="HATPase_c"/>
    <property type="match status" value="1"/>
</dbReference>
<evidence type="ECO:0000313" key="5">
    <source>
        <dbReference type="EMBL" id="AEH50159.1"/>
    </source>
</evidence>
<organism evidence="5 6">
    <name type="scientific">Pseudothermotoga thermarum DSM 5069</name>
    <dbReference type="NCBI Taxonomy" id="688269"/>
    <lineage>
        <taxon>Bacteria</taxon>
        <taxon>Thermotogati</taxon>
        <taxon>Thermotogota</taxon>
        <taxon>Thermotogae</taxon>
        <taxon>Thermotogales</taxon>
        <taxon>Thermotogaceae</taxon>
        <taxon>Pseudothermotoga</taxon>
    </lineage>
</organism>
<dbReference type="PROSITE" id="PS50109">
    <property type="entry name" value="HIS_KIN"/>
    <property type="match status" value="1"/>
</dbReference>
<dbReference type="KEGG" id="tta:Theth_0052"/>
<evidence type="ECO:0000259" key="4">
    <source>
        <dbReference type="PROSITE" id="PS50109"/>
    </source>
</evidence>
<dbReference type="EMBL" id="CP002351">
    <property type="protein sequence ID" value="AEH50159.1"/>
    <property type="molecule type" value="Genomic_DNA"/>
</dbReference>
<dbReference type="Gene3D" id="3.30.565.10">
    <property type="entry name" value="Histidine kinase-like ATPase, C-terminal domain"/>
    <property type="match status" value="1"/>
</dbReference>
<comment type="catalytic activity">
    <reaction evidence="1">
        <text>ATP + protein L-histidine = ADP + protein N-phospho-L-histidine.</text>
        <dbReference type="EC" id="2.7.13.3"/>
    </reaction>
</comment>
<dbReference type="GO" id="GO:0000155">
    <property type="term" value="F:phosphorelay sensor kinase activity"/>
    <property type="evidence" value="ECO:0007669"/>
    <property type="project" value="TreeGrafter"/>
</dbReference>
<dbReference type="InterPro" id="IPR005467">
    <property type="entry name" value="His_kinase_dom"/>
</dbReference>
<accession>F7YU63</accession>
<feature type="domain" description="Histidine kinase" evidence="4">
    <location>
        <begin position="1"/>
        <end position="109"/>
    </location>
</feature>
<keyword evidence="3" id="KW-0597">Phosphoprotein</keyword>
<dbReference type="CDD" id="cd00075">
    <property type="entry name" value="HATPase"/>
    <property type="match status" value="1"/>
</dbReference>
<evidence type="ECO:0000256" key="1">
    <source>
        <dbReference type="ARBA" id="ARBA00000085"/>
    </source>
</evidence>
<dbReference type="EC" id="2.7.13.3" evidence="2"/>
<keyword evidence="6" id="KW-1185">Reference proteome</keyword>
<dbReference type="STRING" id="688269.Theth_0052"/>
<dbReference type="PANTHER" id="PTHR43547">
    <property type="entry name" value="TWO-COMPONENT HISTIDINE KINASE"/>
    <property type="match status" value="1"/>
</dbReference>
<dbReference type="PANTHER" id="PTHR43547:SF2">
    <property type="entry name" value="HYBRID SIGNAL TRANSDUCTION HISTIDINE KINASE C"/>
    <property type="match status" value="1"/>
</dbReference>
<dbReference type="RefSeq" id="WP_013931383.1">
    <property type="nucleotide sequence ID" value="NC_015707.1"/>
</dbReference>
<dbReference type="Proteomes" id="UP000006804">
    <property type="component" value="Chromosome"/>
</dbReference>
<dbReference type="SUPFAM" id="SSF55874">
    <property type="entry name" value="ATPase domain of HSP90 chaperone/DNA topoisomerase II/histidine kinase"/>
    <property type="match status" value="1"/>
</dbReference>
<dbReference type="HOGENOM" id="CLU_125323_0_0_0"/>
<proteinExistence type="predicted"/>
<sequence>MGLRTIADHIMDIVQNSFNAGATRIVLTIIENSSGTFYFKVEDNGRGMDEEELQKVFDPFYTTRDHRIRKVGLGLPFLKYAAELTGGKVSIQSQKGVGTIVEATFNTRHVDCQDVGDLAGTISTLLLMANDVELVVKRFKDEEGYQLSSSELKQKFGDLSSPIVMKVVFDLIEELEASLKKG</sequence>
<dbReference type="AlphaFoldDB" id="F7YU63"/>
<evidence type="ECO:0000256" key="3">
    <source>
        <dbReference type="ARBA" id="ARBA00022553"/>
    </source>
</evidence>
<dbReference type="OrthoDB" id="9797586at2"/>
<reference evidence="5 6" key="1">
    <citation type="submission" date="2010-11" db="EMBL/GenBank/DDBJ databases">
        <title>The complete genome of Thermotoga thermarum DSM 5069.</title>
        <authorList>
            <consortium name="US DOE Joint Genome Institute (JGI-PGF)"/>
            <person name="Lucas S."/>
            <person name="Copeland A."/>
            <person name="Lapidus A."/>
            <person name="Bruce D."/>
            <person name="Goodwin L."/>
            <person name="Pitluck S."/>
            <person name="Kyrpides N."/>
            <person name="Mavromatis K."/>
            <person name="Ivanova N."/>
            <person name="Zeytun A."/>
            <person name="Brettin T."/>
            <person name="Detter J.C."/>
            <person name="Tapia R."/>
            <person name="Han C."/>
            <person name="Land M."/>
            <person name="Hauser L."/>
            <person name="Markowitz V."/>
            <person name="Cheng J.-F."/>
            <person name="Hugenholtz P."/>
            <person name="Woyke T."/>
            <person name="Wu D."/>
            <person name="Spring S."/>
            <person name="Schroeder M."/>
            <person name="Brambilla E."/>
            <person name="Klenk H.-P."/>
            <person name="Eisen J.A."/>
        </authorList>
    </citation>
    <scope>NUCLEOTIDE SEQUENCE [LARGE SCALE GENOMIC DNA]</scope>
    <source>
        <strain evidence="5 6">DSM 5069</strain>
    </source>
</reference>
<dbReference type="InterPro" id="IPR004358">
    <property type="entry name" value="Sig_transdc_His_kin-like_C"/>
</dbReference>
<evidence type="ECO:0000256" key="2">
    <source>
        <dbReference type="ARBA" id="ARBA00012438"/>
    </source>
</evidence>
<dbReference type="PRINTS" id="PR00344">
    <property type="entry name" value="BCTRLSENSOR"/>
</dbReference>
<dbReference type="InterPro" id="IPR003594">
    <property type="entry name" value="HATPase_dom"/>
</dbReference>
<dbReference type="PATRIC" id="fig|688269.3.peg.53"/>
<gene>
    <name evidence="5" type="ORF">Theth_0052</name>
</gene>
<dbReference type="InterPro" id="IPR036890">
    <property type="entry name" value="HATPase_C_sf"/>
</dbReference>
<name>F7YU63_9THEM</name>
<evidence type="ECO:0000313" key="6">
    <source>
        <dbReference type="Proteomes" id="UP000006804"/>
    </source>
</evidence>
<dbReference type="eggNOG" id="COG4191">
    <property type="taxonomic scope" value="Bacteria"/>
</dbReference>
<keyword evidence="5" id="KW-0808">Transferase</keyword>
<keyword evidence="5" id="KW-0418">Kinase</keyword>
<protein>
    <recommendedName>
        <fullName evidence="2">histidine kinase</fullName>
        <ecNumber evidence="2">2.7.13.3</ecNumber>
    </recommendedName>
</protein>
<dbReference type="SMART" id="SM00387">
    <property type="entry name" value="HATPase_c"/>
    <property type="match status" value="1"/>
</dbReference>